<accession>A0A238IXS9</accession>
<proteinExistence type="predicted"/>
<dbReference type="Proteomes" id="UP000201838">
    <property type="component" value="Unassembled WGS sequence"/>
</dbReference>
<dbReference type="AlphaFoldDB" id="A0A238IXS9"/>
<organism evidence="1 2">
    <name type="scientific">Boseongicola aestuarii</name>
    <dbReference type="NCBI Taxonomy" id="1470561"/>
    <lineage>
        <taxon>Bacteria</taxon>
        <taxon>Pseudomonadati</taxon>
        <taxon>Pseudomonadota</taxon>
        <taxon>Alphaproteobacteria</taxon>
        <taxon>Rhodobacterales</taxon>
        <taxon>Paracoccaceae</taxon>
        <taxon>Boseongicola</taxon>
    </lineage>
</organism>
<evidence type="ECO:0000313" key="2">
    <source>
        <dbReference type="Proteomes" id="UP000201838"/>
    </source>
</evidence>
<sequence length="93" mass="10182">MPNPEDRVLFLNKRLRVREQKAMERLAVASDDLASQTCPAKDRIVAFTGAACTSPMRRLRPADVISLATGRAARAQGAPLQGRLRARLPEPTS</sequence>
<keyword evidence="2" id="KW-1185">Reference proteome</keyword>
<dbReference type="RefSeq" id="WP_093973196.1">
    <property type="nucleotide sequence ID" value="NZ_FXXQ01000003.1"/>
</dbReference>
<dbReference type="EMBL" id="FXXQ01000003">
    <property type="protein sequence ID" value="SMX23217.1"/>
    <property type="molecule type" value="Genomic_DNA"/>
</dbReference>
<protein>
    <submittedName>
        <fullName evidence="1">Uncharacterized protein</fullName>
    </submittedName>
</protein>
<reference evidence="1 2" key="1">
    <citation type="submission" date="2017-05" db="EMBL/GenBank/DDBJ databases">
        <authorList>
            <person name="Song R."/>
            <person name="Chenine A.L."/>
            <person name="Ruprecht R.M."/>
        </authorList>
    </citation>
    <scope>NUCLEOTIDE SEQUENCE [LARGE SCALE GENOMIC DNA]</scope>
    <source>
        <strain evidence="1 2">CECT 8489</strain>
    </source>
</reference>
<evidence type="ECO:0000313" key="1">
    <source>
        <dbReference type="EMBL" id="SMX23217.1"/>
    </source>
</evidence>
<gene>
    <name evidence="1" type="ORF">BOA8489_01321</name>
</gene>
<name>A0A238IXS9_9RHOB</name>